<protein>
    <submittedName>
        <fullName evidence="2">Uncharacterized protein</fullName>
    </submittedName>
</protein>
<dbReference type="WBParaSite" id="PS1159_v2.g20872.t1">
    <property type="protein sequence ID" value="PS1159_v2.g20872.t1"/>
    <property type="gene ID" value="PS1159_v2.g20872"/>
</dbReference>
<dbReference type="Proteomes" id="UP000887580">
    <property type="component" value="Unplaced"/>
</dbReference>
<evidence type="ECO:0000313" key="2">
    <source>
        <dbReference type="WBParaSite" id="PS1159_v2.g20872.t1"/>
    </source>
</evidence>
<sequence>MLGKLVNKFKKQSIHDGINLSPPKNISSSPAIFDTTTTIEQQQQLRRRSARLNPDLAIDEKTSPKLQQHSKKLVFPAERVSFVDECCGGSSDDDDDDELEQLEKSEFLFLLFYF</sequence>
<accession>A0AC35FU71</accession>
<name>A0AC35FU71_9BILA</name>
<organism evidence="1 2">
    <name type="scientific">Panagrolaimus sp. PS1159</name>
    <dbReference type="NCBI Taxonomy" id="55785"/>
    <lineage>
        <taxon>Eukaryota</taxon>
        <taxon>Metazoa</taxon>
        <taxon>Ecdysozoa</taxon>
        <taxon>Nematoda</taxon>
        <taxon>Chromadorea</taxon>
        <taxon>Rhabditida</taxon>
        <taxon>Tylenchina</taxon>
        <taxon>Panagrolaimomorpha</taxon>
        <taxon>Panagrolaimoidea</taxon>
        <taxon>Panagrolaimidae</taxon>
        <taxon>Panagrolaimus</taxon>
    </lineage>
</organism>
<proteinExistence type="predicted"/>
<evidence type="ECO:0000313" key="1">
    <source>
        <dbReference type="Proteomes" id="UP000887580"/>
    </source>
</evidence>
<reference evidence="2" key="1">
    <citation type="submission" date="2022-11" db="UniProtKB">
        <authorList>
            <consortium name="WormBaseParasite"/>
        </authorList>
    </citation>
    <scope>IDENTIFICATION</scope>
</reference>